<dbReference type="AlphaFoldDB" id="A0A939EDS9"/>
<reference evidence="3" key="1">
    <citation type="submission" date="2020-12" db="EMBL/GenBank/DDBJ databases">
        <title>Oil enriched cultivation method for isolating marine PHA-producing bacteria.</title>
        <authorList>
            <person name="Zheng W."/>
            <person name="Yu S."/>
            <person name="Huang Y."/>
        </authorList>
    </citation>
    <scope>NUCLEOTIDE SEQUENCE</scope>
    <source>
        <strain evidence="3">SY-2-12</strain>
    </source>
</reference>
<organism evidence="3 4">
    <name type="scientific">Roseibium aggregatum</name>
    <dbReference type="NCBI Taxonomy" id="187304"/>
    <lineage>
        <taxon>Bacteria</taxon>
        <taxon>Pseudomonadati</taxon>
        <taxon>Pseudomonadota</taxon>
        <taxon>Alphaproteobacteria</taxon>
        <taxon>Hyphomicrobiales</taxon>
        <taxon>Stappiaceae</taxon>
        <taxon>Roseibium</taxon>
    </lineage>
</organism>
<feature type="domain" description="CASTOR ACT" evidence="2">
    <location>
        <begin position="78"/>
        <end position="133"/>
    </location>
</feature>
<dbReference type="RefSeq" id="WP_207140461.1">
    <property type="nucleotide sequence ID" value="NZ_JAEKJZ010000001.1"/>
</dbReference>
<dbReference type="Proteomes" id="UP000664096">
    <property type="component" value="Unassembled WGS sequence"/>
</dbReference>
<dbReference type="Gene3D" id="3.30.2130.10">
    <property type="entry name" value="VC0802-like"/>
    <property type="match status" value="1"/>
</dbReference>
<dbReference type="Pfam" id="PF13840">
    <property type="entry name" value="ACT_7"/>
    <property type="match status" value="1"/>
</dbReference>
<gene>
    <name evidence="3" type="ORF">JF539_11165</name>
</gene>
<evidence type="ECO:0000313" key="3">
    <source>
        <dbReference type="EMBL" id="MBN9670896.1"/>
    </source>
</evidence>
<evidence type="ECO:0000259" key="1">
    <source>
        <dbReference type="Pfam" id="PF10000"/>
    </source>
</evidence>
<dbReference type="EMBL" id="JAEKJZ010000001">
    <property type="protein sequence ID" value="MBN9670896.1"/>
    <property type="molecule type" value="Genomic_DNA"/>
</dbReference>
<dbReference type="PANTHER" id="PTHR39199">
    <property type="entry name" value="BLR5128 PROTEIN"/>
    <property type="match status" value="1"/>
</dbReference>
<feature type="domain" description="DUF2241" evidence="1">
    <location>
        <begin position="6"/>
        <end position="76"/>
    </location>
</feature>
<dbReference type="PANTHER" id="PTHR39199:SF1">
    <property type="entry name" value="BLR5128 PROTEIN"/>
    <property type="match status" value="1"/>
</dbReference>
<name>A0A939EDS9_9HYPH</name>
<dbReference type="Pfam" id="PF10000">
    <property type="entry name" value="ACT_3"/>
    <property type="match status" value="1"/>
</dbReference>
<evidence type="ECO:0000259" key="2">
    <source>
        <dbReference type="Pfam" id="PF13840"/>
    </source>
</evidence>
<dbReference type="InterPro" id="IPR018717">
    <property type="entry name" value="DUF2241"/>
</dbReference>
<dbReference type="InterPro" id="IPR045865">
    <property type="entry name" value="ACT-like_dom_sf"/>
</dbReference>
<accession>A0A939EDS9</accession>
<sequence>MKTQSNGETDLERLISKMRPVLDPLRYVFCSFPEKTMSELAVYDPAGLIAEKEGMTAIFTAEQANEMGLSEQVVFRRITLTVHSSLEAVGLTAAVSRVLAAKGISANVVAAFYHDHVFVPEARSKDAMDALRELSAGG</sequence>
<dbReference type="SUPFAM" id="SSF55021">
    <property type="entry name" value="ACT-like"/>
    <property type="match status" value="2"/>
</dbReference>
<evidence type="ECO:0000313" key="4">
    <source>
        <dbReference type="Proteomes" id="UP000664096"/>
    </source>
</evidence>
<proteinExistence type="predicted"/>
<comment type="caution">
    <text evidence="3">The sequence shown here is derived from an EMBL/GenBank/DDBJ whole genome shotgun (WGS) entry which is preliminary data.</text>
</comment>
<protein>
    <submittedName>
        <fullName evidence="3">ACT domain-containing protein</fullName>
    </submittedName>
</protein>
<dbReference type="InterPro" id="IPR027795">
    <property type="entry name" value="CASTOR_ACT_dom"/>
</dbReference>